<dbReference type="InterPro" id="IPR006118">
    <property type="entry name" value="Recombinase_CS"/>
</dbReference>
<evidence type="ECO:0000256" key="3">
    <source>
        <dbReference type="ARBA" id="ARBA00023125"/>
    </source>
</evidence>
<dbReference type="GO" id="GO:0000150">
    <property type="term" value="F:DNA strand exchange activity"/>
    <property type="evidence" value="ECO:0007669"/>
    <property type="project" value="InterPro"/>
</dbReference>
<dbReference type="PANTHER" id="PTHR30461:SF2">
    <property type="entry name" value="SERINE RECOMBINASE PINE-RELATED"/>
    <property type="match status" value="1"/>
</dbReference>
<dbReference type="InterPro" id="IPR036162">
    <property type="entry name" value="Resolvase-like_N_sf"/>
</dbReference>
<comment type="caution">
    <text evidence="6">The sequence shown here is derived from an EMBL/GenBank/DDBJ whole genome shotgun (WGS) entry which is preliminary data.</text>
</comment>
<dbReference type="SMART" id="SM00857">
    <property type="entry name" value="Resolvase"/>
    <property type="match status" value="1"/>
</dbReference>
<dbReference type="STRING" id="455.Ljam_2593"/>
<dbReference type="EMBL" id="LNYG01000013">
    <property type="protein sequence ID" value="KTD08398.1"/>
    <property type="molecule type" value="Genomic_DNA"/>
</dbReference>
<dbReference type="InterPro" id="IPR009057">
    <property type="entry name" value="Homeodomain-like_sf"/>
</dbReference>
<reference evidence="6 7" key="1">
    <citation type="submission" date="2015-11" db="EMBL/GenBank/DDBJ databases">
        <title>Genomic analysis of 38 Legionella species identifies large and diverse effector repertoires.</title>
        <authorList>
            <person name="Burstein D."/>
            <person name="Amaro F."/>
            <person name="Zusman T."/>
            <person name="Lifshitz Z."/>
            <person name="Cohen O."/>
            <person name="Gilbert J.A."/>
            <person name="Pupko T."/>
            <person name="Shuman H.A."/>
            <person name="Segal G."/>
        </authorList>
    </citation>
    <scope>NUCLEOTIDE SEQUENCE [LARGE SCALE GENOMIC DNA]</scope>
    <source>
        <strain evidence="6 7">JA-26-G1-E2</strain>
    </source>
</reference>
<evidence type="ECO:0000313" key="6">
    <source>
        <dbReference type="EMBL" id="KTD08398.1"/>
    </source>
</evidence>
<dbReference type="CDD" id="cd03768">
    <property type="entry name" value="SR_ResInv"/>
    <property type="match status" value="1"/>
</dbReference>
<organism evidence="6 7">
    <name type="scientific">Legionella jamestowniensis</name>
    <dbReference type="NCBI Taxonomy" id="455"/>
    <lineage>
        <taxon>Bacteria</taxon>
        <taxon>Pseudomonadati</taxon>
        <taxon>Pseudomonadota</taxon>
        <taxon>Gammaproteobacteria</taxon>
        <taxon>Legionellales</taxon>
        <taxon>Legionellaceae</taxon>
        <taxon>Legionella</taxon>
    </lineage>
</organism>
<dbReference type="AlphaFoldDB" id="A0A0W0UKF9"/>
<dbReference type="OrthoDB" id="9797501at2"/>
<dbReference type="SUPFAM" id="SSF53041">
    <property type="entry name" value="Resolvase-like"/>
    <property type="match status" value="1"/>
</dbReference>
<dbReference type="RefSeq" id="WP_058450420.1">
    <property type="nucleotide sequence ID" value="NZ_CAAAJF010000001.1"/>
</dbReference>
<evidence type="ECO:0000313" key="7">
    <source>
        <dbReference type="Proteomes" id="UP000054715"/>
    </source>
</evidence>
<evidence type="ECO:0000256" key="2">
    <source>
        <dbReference type="ARBA" id="ARBA00022908"/>
    </source>
</evidence>
<evidence type="ECO:0000256" key="1">
    <source>
        <dbReference type="ARBA" id="ARBA00009913"/>
    </source>
</evidence>
<dbReference type="PROSITE" id="PS51736">
    <property type="entry name" value="RECOMBINASES_3"/>
    <property type="match status" value="1"/>
</dbReference>
<dbReference type="GO" id="GO:0015074">
    <property type="term" value="P:DNA integration"/>
    <property type="evidence" value="ECO:0007669"/>
    <property type="project" value="UniProtKB-KW"/>
</dbReference>
<dbReference type="PATRIC" id="fig|455.5.peg.2728"/>
<proteinExistence type="inferred from homology"/>
<keyword evidence="4" id="KW-0233">DNA recombination</keyword>
<protein>
    <submittedName>
        <fullName evidence="6">Transposase (Resolvase, DNA invertase)</fullName>
    </submittedName>
</protein>
<dbReference type="PROSITE" id="PS00398">
    <property type="entry name" value="RECOMBINASES_2"/>
    <property type="match status" value="1"/>
</dbReference>
<comment type="similarity">
    <text evidence="1">Belongs to the site-specific recombinase resolvase family.</text>
</comment>
<accession>A0A0W0UKF9</accession>
<evidence type="ECO:0000256" key="4">
    <source>
        <dbReference type="ARBA" id="ARBA00023172"/>
    </source>
</evidence>
<dbReference type="InterPro" id="IPR006120">
    <property type="entry name" value="Resolvase_HTH_dom"/>
</dbReference>
<name>A0A0W0UKF9_9GAMM</name>
<feature type="domain" description="Resolvase/invertase-type recombinase catalytic" evidence="5">
    <location>
        <begin position="1"/>
        <end position="140"/>
    </location>
</feature>
<evidence type="ECO:0000259" key="5">
    <source>
        <dbReference type="PROSITE" id="PS51736"/>
    </source>
</evidence>
<dbReference type="PANTHER" id="PTHR30461">
    <property type="entry name" value="DNA-INVERTASE FROM LAMBDOID PROPHAGE"/>
    <property type="match status" value="1"/>
</dbReference>
<dbReference type="GO" id="GO:0003677">
    <property type="term" value="F:DNA binding"/>
    <property type="evidence" value="ECO:0007669"/>
    <property type="project" value="UniProtKB-KW"/>
</dbReference>
<keyword evidence="3" id="KW-0238">DNA-binding</keyword>
<dbReference type="Pfam" id="PF00239">
    <property type="entry name" value="Resolvase"/>
    <property type="match status" value="1"/>
</dbReference>
<dbReference type="Proteomes" id="UP000054715">
    <property type="component" value="Unassembled WGS sequence"/>
</dbReference>
<keyword evidence="2" id="KW-0229">DNA integration</keyword>
<dbReference type="InterPro" id="IPR006119">
    <property type="entry name" value="Resolv_N"/>
</dbReference>
<dbReference type="InterPro" id="IPR050639">
    <property type="entry name" value="SSR_resolvase"/>
</dbReference>
<dbReference type="SUPFAM" id="SSF46689">
    <property type="entry name" value="Homeodomain-like"/>
    <property type="match status" value="1"/>
</dbReference>
<gene>
    <name evidence="6" type="ORF">Ljam_2593</name>
</gene>
<sequence>MKIGYVRIFKAEDRQLLKLQIDSLIKYGVERVNIYQDLVSDKSEYFPGLDACLRALHKGDILVVWKLDRLARDLNHLINIVQDISAQGGDFKVLTGSKAIDTSKDSGKFIFYIFAALAEFEQEVIQEQKIIGLKLARARGKNGGRKFLLTKEQVTLAQESMQQKDTNVSTLCKELGISKQTLYRYISPEGNLREYGKNVLGV</sequence>
<dbReference type="CDD" id="cd00569">
    <property type="entry name" value="HTH_Hin_like"/>
    <property type="match status" value="1"/>
</dbReference>
<dbReference type="Gene3D" id="3.40.50.1390">
    <property type="entry name" value="Resolvase, N-terminal catalytic domain"/>
    <property type="match status" value="1"/>
</dbReference>
<dbReference type="Pfam" id="PF02796">
    <property type="entry name" value="HTH_7"/>
    <property type="match status" value="1"/>
</dbReference>